<sequence>MKLKLAIFVSTSTIFSKVVLMVTFLTLLNSTKSFAQAGAALNFDGVDDFVQVNDNSLLDFGSNDFTVEYWVFKKNANVYGGVSKWNTGLTPTSNEWGLLLNADAVGSNRPNFILESGSTSYACPASTNLNLNTWYHLAGVRQGTNLKIYINGILENTVSIGNISVNNVGRNLLIDRLLAGHFGGANYDEVRIWNTARTVSQININKDCELQGNESGLIAYYKFNQGTNNANNSAVTTLVDATANNNIGNLNNFALNGTSSNWIAGGGVLAGNSCNTITNNVTTNGGSGLALAYPTLADAINSLNFTAITSPVIITLNGNETAPAGGYQITAQGSAANTITIQGNASTITASSSHTIGSRTDAIFKLIGADYITLQNFTMQENPANTVNPVASNSRTEFGIGLFYASTTNGSQNNIIQNNTISLNRLYPNSFGIYSTTRHTFTNGNTVADIIALSGSNSNNKFYGNIINNVNNGITLIGSRTASYMDENNEIGGSTPILGNTITNWGSNSVSDASLISNSVSIQGILCNHQKGCTVANNSLISANGINTSALRGIYQTYTITSPTGIFTNTITSNQISLNAVAATTFQHIAVTVGASTATLNITNNTMYNSVVSGVGSSTTMDGVNYTCYGTTNVNNNVIKNWTSTATTGGFTGFTNTAGVFTTLNINNNKIGEDTTTAITFSAATSGNIIGISNNSSSTSGTVSISNNDFRGIVQNNMGFGTHTYIQNSVAVANLNVSDNTFTNITANTMGTINFILHNYNIPANGTQTFNNNSIVTGFNKQGSTGSVILFNSSGASPNGTTTTYTNNNFSNITVSGNSTISGISNNNGIVTSSPNKIVTGNIFNNWTSGPGTITGISVNHFGATSTISNNTISNFSNLSSINGLLLGNNFGGGNPLEIKNNSITKLSSTGSGSVVAISTGNNSPSITISENTISEIKGAGTSIKGMAISGGLNSTINRNKITNLEGLDVNSVVIGMDLSTYSNTSLNIKNNYIGNISNLIASNTGNAVTGINIGSATATSSIILQHNTVYLNATSTGTNFSTSALFHNTNTTATFGALNIQNNIFINNSVANGTGTSVAYRRSTSSLANYVSTSNNNNFIAPFIFADGTNFETSIDAFKARVSPRENNSISETVNFLSTNPADATYLHINPTIPTAIESSALPIASVTTDFNSDIRQGQIGYTGTGTAPDIGADEFDGIVCALKPSANTKITYNLNATAVPLTASGSNLLWYTSETGGTGTTIAPTPSTSVVGTTSYWVSQNPLGCESNRLKIEVIVGEIASHLNFDGNNDYVEIVKNFTSNFTIEFWMSTTQVGANGTQWYQGKSIVDNEVGGVTSDFGTSIINNKLAFGVGAPDVTIFSTSDINDGNWKHVAVSWEQTSGNMQLYINGVLESSAVGSTSPRVASNLIKIGTYFGLSNFFNGNLDELRIWNTVRTIDEINNNKNCELQGNESNLIAYYTFNQGFKAANNTDITTLIDKTSNALNGTLYNFSLNGNVSNWLLGSPVINDVMKPTAPVANNQTFCNGTISNLIPAPSTNIKWYATATGGMALQPTDILTSGTYYVAAINTNGCESDRTPVLITLGGIITEWTGSSWTNGLPTAVNKAVISSNYSGVGFTACTLDVTGSAIVTIPSNETIFIDGMINVAPTASVTLSNNANLVQNQNVTNVGNITCLRDSSPVIRLDYVAWSSPVLNQNLLNFSPETLSNRFYRYEPSGTTTATSWIAIDPATNSFSPAIGNLIRTPNTWSPTIYSAYSGNFTGIPNNGNYAPAVTLGYNLLGNPYPSPLSGTTFIGNNAAIGATTLYFWTHVIPASAGTYAQNNYASYTTAGGVAAAAGGAQPDGTIQIGQGFFTNVATAGNANFNNTQRVTSSAGQFFKTNQSEERHRLWLDLTSPNNLHNQMMLAYMTNATNTIDASDGKLFGHTSSVIYNALENDKYVIQGKALPFSDTDVVSVGFIAANAGEFTISLSQFDGLFVNQDIYLKDNLLNITHNLKNTAYTFTSNEGEFTDRFKIVYVPSILSNPTNEFNENSVIVYKNNSSLEINSGNNLLSEVRIFDIRGRQISSKTNLSASSTRFDNLNIQQEIVLVEVIDSNGNKVTKKIIF</sequence>
<dbReference type="Proteomes" id="UP000800984">
    <property type="component" value="Unassembled WGS sequence"/>
</dbReference>
<dbReference type="NCBIfam" id="NF033708">
    <property type="entry name" value="T9SS_Cterm_ChiA"/>
    <property type="match status" value="1"/>
</dbReference>
<reference evidence="5 6" key="1">
    <citation type="submission" date="2020-02" db="EMBL/GenBank/DDBJ databases">
        <authorList>
            <person name="Chen W.-M."/>
        </authorList>
    </citation>
    <scope>NUCLEOTIDE SEQUENCE [LARGE SCALE GENOMIC DNA]</scope>
    <source>
        <strain evidence="5 6">KDG-16</strain>
    </source>
</reference>
<feature type="domain" description="LamG-like jellyroll fold" evidence="4">
    <location>
        <begin position="63"/>
        <end position="200"/>
    </location>
</feature>
<feature type="chain" id="PRO_5046678295" evidence="3">
    <location>
        <begin position="36"/>
        <end position="2107"/>
    </location>
</feature>
<dbReference type="SUPFAM" id="SSF49899">
    <property type="entry name" value="Concanavalin A-like lectins/glucanases"/>
    <property type="match status" value="2"/>
</dbReference>
<dbReference type="InterPro" id="IPR013320">
    <property type="entry name" value="ConA-like_dom_sf"/>
</dbReference>
<dbReference type="SUPFAM" id="SSF51126">
    <property type="entry name" value="Pectin lyase-like"/>
    <property type="match status" value="1"/>
</dbReference>
<evidence type="ECO:0000256" key="1">
    <source>
        <dbReference type="ARBA" id="ARBA00022729"/>
    </source>
</evidence>
<comment type="caution">
    <text evidence="5">The sequence shown here is derived from an EMBL/GenBank/DDBJ whole genome shotgun (WGS) entry which is preliminary data.</text>
</comment>
<evidence type="ECO:0000256" key="2">
    <source>
        <dbReference type="ARBA" id="ARBA00023157"/>
    </source>
</evidence>
<feature type="signal peptide" evidence="3">
    <location>
        <begin position="1"/>
        <end position="35"/>
    </location>
</feature>
<dbReference type="Gene3D" id="2.60.120.200">
    <property type="match status" value="2"/>
</dbReference>
<dbReference type="InterPro" id="IPR006626">
    <property type="entry name" value="PbH1"/>
</dbReference>
<organism evidence="5 6">
    <name type="scientific">Flavobacterium difficile</name>
    <dbReference type="NCBI Taxonomy" id="2709659"/>
    <lineage>
        <taxon>Bacteria</taxon>
        <taxon>Pseudomonadati</taxon>
        <taxon>Bacteroidota</taxon>
        <taxon>Flavobacteriia</taxon>
        <taxon>Flavobacteriales</taxon>
        <taxon>Flavobacteriaceae</taxon>
        <taxon>Flavobacterium</taxon>
    </lineage>
</organism>
<dbReference type="RefSeq" id="WP_166076815.1">
    <property type="nucleotide sequence ID" value="NZ_JAAJBT010000003.1"/>
</dbReference>
<evidence type="ECO:0000259" key="4">
    <source>
        <dbReference type="SMART" id="SM00560"/>
    </source>
</evidence>
<keyword evidence="1 3" id="KW-0732">Signal</keyword>
<dbReference type="EMBL" id="JAAJBT010000003">
    <property type="protein sequence ID" value="NHM01725.1"/>
    <property type="molecule type" value="Genomic_DNA"/>
</dbReference>
<dbReference type="Pfam" id="PF13385">
    <property type="entry name" value="Laminin_G_3"/>
    <property type="match status" value="2"/>
</dbReference>
<keyword evidence="2" id="KW-1015">Disulfide bond</keyword>
<gene>
    <name evidence="5" type="ORF">G4D72_06335</name>
</gene>
<dbReference type="PANTHER" id="PTHR42535">
    <property type="entry name" value="OOKINETE PROTEIN, PUTATIVE-RELATED"/>
    <property type="match status" value="1"/>
</dbReference>
<keyword evidence="6" id="KW-1185">Reference proteome</keyword>
<dbReference type="PANTHER" id="PTHR42535:SF2">
    <property type="entry name" value="CHROMOSOME UNDETERMINED SCAFFOLD_146, WHOLE GENOME SHOTGUN SEQUENCE"/>
    <property type="match status" value="1"/>
</dbReference>
<accession>A0ABX0I3F9</accession>
<feature type="domain" description="LamG-like jellyroll fold" evidence="4">
    <location>
        <begin position="1302"/>
        <end position="1439"/>
    </location>
</feature>
<proteinExistence type="predicted"/>
<name>A0ABX0I3F9_9FLAO</name>
<dbReference type="InterPro" id="IPR006558">
    <property type="entry name" value="LamG-like"/>
</dbReference>
<dbReference type="InterPro" id="IPR011050">
    <property type="entry name" value="Pectin_lyase_fold/virulence"/>
</dbReference>
<dbReference type="SMART" id="SM00710">
    <property type="entry name" value="PbH1"/>
    <property type="match status" value="11"/>
</dbReference>
<dbReference type="Pfam" id="PF19081">
    <property type="entry name" value="Ig_7"/>
    <property type="match status" value="1"/>
</dbReference>
<dbReference type="SMART" id="SM00560">
    <property type="entry name" value="LamGL"/>
    <property type="match status" value="2"/>
</dbReference>
<dbReference type="InterPro" id="IPR044023">
    <property type="entry name" value="Ig_7"/>
</dbReference>
<protein>
    <submittedName>
        <fullName evidence="5">LamG domain-containing protein</fullName>
    </submittedName>
</protein>
<evidence type="ECO:0000313" key="5">
    <source>
        <dbReference type="EMBL" id="NHM01725.1"/>
    </source>
</evidence>
<evidence type="ECO:0000256" key="3">
    <source>
        <dbReference type="SAM" id="SignalP"/>
    </source>
</evidence>
<evidence type="ECO:0000313" key="6">
    <source>
        <dbReference type="Proteomes" id="UP000800984"/>
    </source>
</evidence>